<feature type="transmembrane region" description="Helical" evidence="1">
    <location>
        <begin position="45"/>
        <end position="64"/>
    </location>
</feature>
<sequence>MEGKLIDNGWQTLCILAKLGTIVFGLYPLYFAIAQATLAYTHRFFNRFYAGFDALITAGFGFLFY</sequence>
<keyword evidence="1" id="KW-0472">Membrane</keyword>
<evidence type="ECO:0000313" key="2">
    <source>
        <dbReference type="EMBL" id="MBT0727783.1"/>
    </source>
</evidence>
<name>A0ABS5T9Z4_9GAMM</name>
<protein>
    <submittedName>
        <fullName evidence="2">Uncharacterized protein</fullName>
    </submittedName>
</protein>
<keyword evidence="1" id="KW-1133">Transmembrane helix</keyword>
<reference evidence="2 3" key="1">
    <citation type="submission" date="2020-04" db="EMBL/GenBank/DDBJ databases">
        <title>Genome sequencing of Rosenbergiella species.</title>
        <authorList>
            <person name="Alvarez-Perez S."/>
            <person name="Lievens B."/>
        </authorList>
    </citation>
    <scope>NUCLEOTIDE SEQUENCE [LARGE SCALE GENOMIC DNA]</scope>
    <source>
        <strain evidence="2 3">CdVSA20.1</strain>
    </source>
</reference>
<evidence type="ECO:0000256" key="1">
    <source>
        <dbReference type="SAM" id="Phobius"/>
    </source>
</evidence>
<gene>
    <name evidence="2" type="ORF">HGT73_10450</name>
</gene>
<proteinExistence type="predicted"/>
<dbReference type="Proteomes" id="UP000786875">
    <property type="component" value="Unassembled WGS sequence"/>
</dbReference>
<organism evidence="2 3">
    <name type="scientific">Rosenbergiella australiborealis</name>
    <dbReference type="NCBI Taxonomy" id="1544696"/>
    <lineage>
        <taxon>Bacteria</taxon>
        <taxon>Pseudomonadati</taxon>
        <taxon>Pseudomonadota</taxon>
        <taxon>Gammaproteobacteria</taxon>
        <taxon>Enterobacterales</taxon>
        <taxon>Erwiniaceae</taxon>
        <taxon>Rosenbergiella</taxon>
    </lineage>
</organism>
<comment type="caution">
    <text evidence="2">The sequence shown here is derived from an EMBL/GenBank/DDBJ whole genome shotgun (WGS) entry which is preliminary data.</text>
</comment>
<feature type="transmembrane region" description="Helical" evidence="1">
    <location>
        <begin position="12"/>
        <end position="33"/>
    </location>
</feature>
<accession>A0ABS5T9Z4</accession>
<keyword evidence="1" id="KW-0812">Transmembrane</keyword>
<dbReference type="EMBL" id="JABBFO010000009">
    <property type="protein sequence ID" value="MBT0727783.1"/>
    <property type="molecule type" value="Genomic_DNA"/>
</dbReference>
<dbReference type="RefSeq" id="WP_214214566.1">
    <property type="nucleotide sequence ID" value="NZ_JABBFO010000009.1"/>
</dbReference>
<keyword evidence="3" id="KW-1185">Reference proteome</keyword>
<evidence type="ECO:0000313" key="3">
    <source>
        <dbReference type="Proteomes" id="UP000786875"/>
    </source>
</evidence>